<dbReference type="Proteomes" id="UP001516023">
    <property type="component" value="Unassembled WGS sequence"/>
</dbReference>
<evidence type="ECO:0000313" key="2">
    <source>
        <dbReference type="EMBL" id="KAL3782132.1"/>
    </source>
</evidence>
<evidence type="ECO:0000256" key="1">
    <source>
        <dbReference type="SAM" id="Phobius"/>
    </source>
</evidence>
<name>A0ABD3P2X9_9STRA</name>
<dbReference type="EMBL" id="JABMIG020000296">
    <property type="protein sequence ID" value="KAL3782132.1"/>
    <property type="molecule type" value="Genomic_DNA"/>
</dbReference>
<keyword evidence="1" id="KW-0472">Membrane</keyword>
<dbReference type="AlphaFoldDB" id="A0ABD3P2X9"/>
<keyword evidence="1" id="KW-0812">Transmembrane</keyword>
<keyword evidence="3" id="KW-1185">Reference proteome</keyword>
<keyword evidence="1" id="KW-1133">Transmembrane helix</keyword>
<accession>A0ABD3P2X9</accession>
<feature type="transmembrane region" description="Helical" evidence="1">
    <location>
        <begin position="47"/>
        <end position="69"/>
    </location>
</feature>
<evidence type="ECO:0000313" key="3">
    <source>
        <dbReference type="Proteomes" id="UP001516023"/>
    </source>
</evidence>
<proteinExistence type="predicted"/>
<comment type="caution">
    <text evidence="2">The sequence shown here is derived from an EMBL/GenBank/DDBJ whole genome shotgun (WGS) entry which is preliminary data.</text>
</comment>
<sequence>MDLSEEEGEVLESHFSGRSIEPMMDEHHVIIVDRESVWSDLRAVPALLLRGTVSVVATATAIAGVIMITPLKRMVIIVRSDISMITNENIPRGAGAATALRERS</sequence>
<organism evidence="2 3">
    <name type="scientific">Cyclotella cryptica</name>
    <dbReference type="NCBI Taxonomy" id="29204"/>
    <lineage>
        <taxon>Eukaryota</taxon>
        <taxon>Sar</taxon>
        <taxon>Stramenopiles</taxon>
        <taxon>Ochrophyta</taxon>
        <taxon>Bacillariophyta</taxon>
        <taxon>Coscinodiscophyceae</taxon>
        <taxon>Thalassiosirophycidae</taxon>
        <taxon>Stephanodiscales</taxon>
        <taxon>Stephanodiscaceae</taxon>
        <taxon>Cyclotella</taxon>
    </lineage>
</organism>
<reference evidence="2 3" key="1">
    <citation type="journal article" date="2020" name="G3 (Bethesda)">
        <title>Improved Reference Genome for Cyclotella cryptica CCMP332, a Model for Cell Wall Morphogenesis, Salinity Adaptation, and Lipid Production in Diatoms (Bacillariophyta).</title>
        <authorList>
            <person name="Roberts W.R."/>
            <person name="Downey K.M."/>
            <person name="Ruck E.C."/>
            <person name="Traller J.C."/>
            <person name="Alverson A.J."/>
        </authorList>
    </citation>
    <scope>NUCLEOTIDE SEQUENCE [LARGE SCALE GENOMIC DNA]</scope>
    <source>
        <strain evidence="2 3">CCMP332</strain>
    </source>
</reference>
<protein>
    <submittedName>
        <fullName evidence="2">Uncharacterized protein</fullName>
    </submittedName>
</protein>
<gene>
    <name evidence="2" type="ORF">HJC23_005394</name>
</gene>